<dbReference type="AlphaFoldDB" id="A0AAD8WXI0"/>
<evidence type="ECO:0000313" key="3">
    <source>
        <dbReference type="EMBL" id="KAK1684617.1"/>
    </source>
</evidence>
<comment type="similarity">
    <text evidence="1">Belongs to the peptidase S10 family.</text>
</comment>
<evidence type="ECO:0008006" key="5">
    <source>
        <dbReference type="Google" id="ProtNLM"/>
    </source>
</evidence>
<dbReference type="Pfam" id="PF00450">
    <property type="entry name" value="Peptidase_S10"/>
    <property type="match status" value="1"/>
</dbReference>
<dbReference type="InterPro" id="IPR001563">
    <property type="entry name" value="Peptidase_S10"/>
</dbReference>
<dbReference type="EMBL" id="JAUUTY010000002">
    <property type="protein sequence ID" value="KAK1684617.1"/>
    <property type="molecule type" value="Genomic_DNA"/>
</dbReference>
<comment type="caution">
    <text evidence="3">The sequence shown here is derived from an EMBL/GenBank/DDBJ whole genome shotgun (WGS) entry which is preliminary data.</text>
</comment>
<protein>
    <recommendedName>
        <fullName evidence="5">Serine carboxypeptidase</fullName>
    </recommendedName>
</protein>
<keyword evidence="2" id="KW-1133">Transmembrane helix</keyword>
<dbReference type="PANTHER" id="PTHR11802:SF260">
    <property type="entry name" value="SERINE CARBOXYPEPTIDASE-LIKE 19"/>
    <property type="match status" value="1"/>
</dbReference>
<evidence type="ECO:0000313" key="4">
    <source>
        <dbReference type="Proteomes" id="UP001231189"/>
    </source>
</evidence>
<keyword evidence="2" id="KW-0812">Transmembrane</keyword>
<dbReference type="InterPro" id="IPR029058">
    <property type="entry name" value="AB_hydrolase_fold"/>
</dbReference>
<feature type="transmembrane region" description="Helical" evidence="2">
    <location>
        <begin position="192"/>
        <end position="214"/>
    </location>
</feature>
<organism evidence="3 4">
    <name type="scientific">Lolium multiflorum</name>
    <name type="common">Italian ryegrass</name>
    <name type="synonym">Lolium perenne subsp. multiflorum</name>
    <dbReference type="NCBI Taxonomy" id="4521"/>
    <lineage>
        <taxon>Eukaryota</taxon>
        <taxon>Viridiplantae</taxon>
        <taxon>Streptophyta</taxon>
        <taxon>Embryophyta</taxon>
        <taxon>Tracheophyta</taxon>
        <taxon>Spermatophyta</taxon>
        <taxon>Magnoliopsida</taxon>
        <taxon>Liliopsida</taxon>
        <taxon>Poales</taxon>
        <taxon>Poaceae</taxon>
        <taxon>BOP clade</taxon>
        <taxon>Pooideae</taxon>
        <taxon>Poodae</taxon>
        <taxon>Poeae</taxon>
        <taxon>Poeae Chloroplast Group 2 (Poeae type)</taxon>
        <taxon>Loliodinae</taxon>
        <taxon>Loliinae</taxon>
        <taxon>Lolium</taxon>
    </lineage>
</organism>
<dbReference type="Proteomes" id="UP001231189">
    <property type="component" value="Unassembled WGS sequence"/>
</dbReference>
<dbReference type="PANTHER" id="PTHR11802">
    <property type="entry name" value="SERINE PROTEASE FAMILY S10 SERINE CARBOXYPEPTIDASE"/>
    <property type="match status" value="1"/>
</dbReference>
<keyword evidence="4" id="KW-1185">Reference proteome</keyword>
<sequence length="221" mass="25074">MAQSYTAYLSYYWANNELTREALGIKKGTVDEWLRCQSGNMPFTRDINSSIKYHRNVTANGYRALIYSGDHDAIVPHLGTQAWVRSLGFPIVDGWRAWHLHGQSAGLVNLFSLLPVLAFDFSESGGSVFSFTVLQIHYKLFEQHDIRDGEGSWTYCPSVRAREVLCHVQPLDTGSSTLGYSILRYLVVVHKYHFHLLCTSTTIYLVLSLVYMIICRLGRAS</sequence>
<evidence type="ECO:0000256" key="1">
    <source>
        <dbReference type="ARBA" id="ARBA00009431"/>
    </source>
</evidence>
<gene>
    <name evidence="3" type="ORF">QYE76_045465</name>
</gene>
<dbReference type="GO" id="GO:0016747">
    <property type="term" value="F:acyltransferase activity, transferring groups other than amino-acyl groups"/>
    <property type="evidence" value="ECO:0007669"/>
    <property type="project" value="TreeGrafter"/>
</dbReference>
<dbReference type="Gene3D" id="3.40.50.1820">
    <property type="entry name" value="alpha/beta hydrolase"/>
    <property type="match status" value="1"/>
</dbReference>
<dbReference type="GO" id="GO:0004185">
    <property type="term" value="F:serine-type carboxypeptidase activity"/>
    <property type="evidence" value="ECO:0007669"/>
    <property type="project" value="InterPro"/>
</dbReference>
<dbReference type="GO" id="GO:0019748">
    <property type="term" value="P:secondary metabolic process"/>
    <property type="evidence" value="ECO:0007669"/>
    <property type="project" value="TreeGrafter"/>
</dbReference>
<keyword evidence="2" id="KW-0472">Membrane</keyword>
<dbReference type="GO" id="GO:0006508">
    <property type="term" value="P:proteolysis"/>
    <property type="evidence" value="ECO:0007669"/>
    <property type="project" value="InterPro"/>
</dbReference>
<reference evidence="3" key="1">
    <citation type="submission" date="2023-07" db="EMBL/GenBank/DDBJ databases">
        <title>A chromosome-level genome assembly of Lolium multiflorum.</title>
        <authorList>
            <person name="Chen Y."/>
            <person name="Copetti D."/>
            <person name="Kolliker R."/>
            <person name="Studer B."/>
        </authorList>
    </citation>
    <scope>NUCLEOTIDE SEQUENCE</scope>
    <source>
        <strain evidence="3">02402/16</strain>
        <tissue evidence="3">Leaf</tissue>
    </source>
</reference>
<accession>A0AAD8WXI0</accession>
<name>A0AAD8WXI0_LOLMU</name>
<proteinExistence type="inferred from homology"/>
<evidence type="ECO:0000256" key="2">
    <source>
        <dbReference type="SAM" id="Phobius"/>
    </source>
</evidence>
<dbReference type="SUPFAM" id="SSF53474">
    <property type="entry name" value="alpha/beta-Hydrolases"/>
    <property type="match status" value="1"/>
</dbReference>